<dbReference type="InterPro" id="IPR013525">
    <property type="entry name" value="ABC2_TM"/>
</dbReference>
<dbReference type="EMBL" id="JAGGKN010000004">
    <property type="protein sequence ID" value="MBP1952466.1"/>
    <property type="molecule type" value="Genomic_DNA"/>
</dbReference>
<dbReference type="InterPro" id="IPR051328">
    <property type="entry name" value="T7SS_ABC-Transporter"/>
</dbReference>
<evidence type="ECO:0000313" key="7">
    <source>
        <dbReference type="EMBL" id="MBP1952466.1"/>
    </source>
</evidence>
<dbReference type="GO" id="GO:0016020">
    <property type="term" value="C:membrane"/>
    <property type="evidence" value="ECO:0007669"/>
    <property type="project" value="UniProtKB-SubCell"/>
</dbReference>
<reference evidence="7 10" key="3">
    <citation type="submission" date="2021-03" db="EMBL/GenBank/DDBJ databases">
        <title>Genomic Encyclopedia of Type Strains, Phase IV (KMG-IV): sequencing the most valuable type-strain genomes for metagenomic binning, comparative biology and taxonomic classification.</title>
        <authorList>
            <person name="Goeker M."/>
        </authorList>
    </citation>
    <scope>NUCLEOTIDE SEQUENCE [LARGE SCALE GENOMIC DNA]</scope>
    <source>
        <strain evidence="7 10">DSM 22420</strain>
    </source>
</reference>
<name>A0A1G8WZL4_9STAP</name>
<dbReference type="PANTHER" id="PTHR43077:SF5">
    <property type="entry name" value="PHAGE INFECTION PROTEIN"/>
    <property type="match status" value="1"/>
</dbReference>
<proteinExistence type="predicted"/>
<dbReference type="EMBL" id="FNFI01000003">
    <property type="protein sequence ID" value="SDJ82970.1"/>
    <property type="molecule type" value="Genomic_DNA"/>
</dbReference>
<evidence type="ECO:0000313" key="9">
    <source>
        <dbReference type="Proteomes" id="UP000242700"/>
    </source>
</evidence>
<dbReference type="GO" id="GO:0140359">
    <property type="term" value="F:ABC-type transporter activity"/>
    <property type="evidence" value="ECO:0007669"/>
    <property type="project" value="InterPro"/>
</dbReference>
<dbReference type="AlphaFoldDB" id="A0A1G8WZL4"/>
<feature type="transmembrane region" description="Helical" evidence="5">
    <location>
        <begin position="356"/>
        <end position="377"/>
    </location>
</feature>
<sequence length="482" mass="52365">MFSDIKQLFKNPFLIISLIAISTIPALYTTIFLGSMWDPYNQMDEIPISVVNEDEGSELNGETLNVGQRIEDELAKNDQFDWQFTDQATAQENLESGTTYATIFISSSVSEQATTLLNESPELISLEITTNPGYNFVGSMMGSQGGAAVSDAISQTVGETYTSTLMDTLTEVETSTEEIQSALAELESGASELASSNENLQNGLDQAAPALGPAGSQLTEGNREITAGIETLEENLAALQEEVASGSEPMADYSFTDQNASSIINPVEVTESEITDMNNYGQSFAPYIIAVSLFVGAVAFSVIFPINRSTEHYSSVTAMSVSKLSIMAVHALLSTAVVAATTSLMFEFPIEQPLKFYGIITLWAFASILLVALLVSLLGNIGKFITIILLIIQLSASAGTFPIETAGSFYQIIHPLLPMSYVITAMREAIFSFEGHLTYSDSLIYMFAIIIGSIIILQLINFLKFRSETFESLIRKLSKIQY</sequence>
<dbReference type="RefSeq" id="WP_092595563.1">
    <property type="nucleotide sequence ID" value="NZ_BMCN01000002.1"/>
</dbReference>
<dbReference type="InterPro" id="IPR017501">
    <property type="entry name" value="Phage_infect_YhgE_C"/>
</dbReference>
<gene>
    <name evidence="7" type="ORF">J2Z27_001514</name>
    <name evidence="8" type="ORF">SAMN05216187_1035</name>
</gene>
<organism evidence="8 9">
    <name type="scientific">Jeotgalicoccus aerolatus</name>
    <dbReference type="NCBI Taxonomy" id="709510"/>
    <lineage>
        <taxon>Bacteria</taxon>
        <taxon>Bacillati</taxon>
        <taxon>Bacillota</taxon>
        <taxon>Bacilli</taxon>
        <taxon>Bacillales</taxon>
        <taxon>Staphylococcaceae</taxon>
        <taxon>Jeotgalicoccus</taxon>
    </lineage>
</organism>
<dbReference type="Proteomes" id="UP001519348">
    <property type="component" value="Unassembled WGS sequence"/>
</dbReference>
<dbReference type="Gene3D" id="3.40.1710.10">
    <property type="entry name" value="abc type-2 transporter like domain"/>
    <property type="match status" value="1"/>
</dbReference>
<feature type="transmembrane region" description="Helical" evidence="5">
    <location>
        <begin position="284"/>
        <end position="306"/>
    </location>
</feature>
<evidence type="ECO:0000313" key="10">
    <source>
        <dbReference type="Proteomes" id="UP001519348"/>
    </source>
</evidence>
<evidence type="ECO:0000256" key="4">
    <source>
        <dbReference type="ARBA" id="ARBA00023136"/>
    </source>
</evidence>
<evidence type="ECO:0000313" key="8">
    <source>
        <dbReference type="EMBL" id="SDJ82970.1"/>
    </source>
</evidence>
<evidence type="ECO:0000259" key="6">
    <source>
        <dbReference type="Pfam" id="PF12698"/>
    </source>
</evidence>
<reference evidence="8" key="2">
    <citation type="submission" date="2016-10" db="EMBL/GenBank/DDBJ databases">
        <authorList>
            <person name="de Groot N.N."/>
        </authorList>
    </citation>
    <scope>NUCLEOTIDE SEQUENCE [LARGE SCALE GENOMIC DNA]</scope>
    <source>
        <strain evidence="8">CGMCC 1.8911</strain>
    </source>
</reference>
<dbReference type="OrthoDB" id="9811483at2"/>
<dbReference type="InterPro" id="IPR017500">
    <property type="entry name" value="Phage_infect_YhgE_N"/>
</dbReference>
<evidence type="ECO:0000256" key="5">
    <source>
        <dbReference type="SAM" id="Phobius"/>
    </source>
</evidence>
<keyword evidence="4 5" id="KW-0472">Membrane</keyword>
<evidence type="ECO:0000256" key="2">
    <source>
        <dbReference type="ARBA" id="ARBA00022692"/>
    </source>
</evidence>
<feature type="transmembrane region" description="Helical" evidence="5">
    <location>
        <begin position="384"/>
        <end position="403"/>
    </location>
</feature>
<comment type="subcellular location">
    <subcellularLocation>
        <location evidence="1">Membrane</location>
        <topology evidence="1">Multi-pass membrane protein</topology>
    </subcellularLocation>
</comment>
<protein>
    <submittedName>
        <fullName evidence="8">YhgE/Pip N-terminal domain-containing protein/YhgE/Pip C-terminal domain-containing protein</fullName>
    </submittedName>
    <submittedName>
        <fullName evidence="7">YhgE/Pip-like protein</fullName>
    </submittedName>
</protein>
<feature type="domain" description="ABC-2 type transporter transmembrane" evidence="6">
    <location>
        <begin position="20"/>
        <end position="456"/>
    </location>
</feature>
<dbReference type="Pfam" id="PF12698">
    <property type="entry name" value="ABC2_membrane_3"/>
    <property type="match status" value="1"/>
</dbReference>
<evidence type="ECO:0000256" key="3">
    <source>
        <dbReference type="ARBA" id="ARBA00022989"/>
    </source>
</evidence>
<keyword evidence="3 5" id="KW-1133">Transmembrane helix</keyword>
<dbReference type="Proteomes" id="UP000242700">
    <property type="component" value="Unassembled WGS sequence"/>
</dbReference>
<evidence type="ECO:0000256" key="1">
    <source>
        <dbReference type="ARBA" id="ARBA00004141"/>
    </source>
</evidence>
<dbReference type="NCBIfam" id="TIGR03061">
    <property type="entry name" value="pip_yhgE_Nterm"/>
    <property type="match status" value="1"/>
</dbReference>
<dbReference type="NCBIfam" id="TIGR03062">
    <property type="entry name" value="pip_yhgE_Cterm"/>
    <property type="match status" value="1"/>
</dbReference>
<dbReference type="STRING" id="586411.SAMN05216187_1035"/>
<reference evidence="9" key="1">
    <citation type="submission" date="2016-10" db="EMBL/GenBank/DDBJ databases">
        <authorList>
            <person name="Varghese N."/>
            <person name="Submissions S."/>
        </authorList>
    </citation>
    <scope>NUCLEOTIDE SEQUENCE [LARGE SCALE GENOMIC DNA]</scope>
    <source>
        <strain evidence="9">CGMCC 1.8911</strain>
    </source>
</reference>
<feature type="transmembrane region" description="Helical" evidence="5">
    <location>
        <begin position="327"/>
        <end position="350"/>
    </location>
</feature>
<feature type="transmembrane region" description="Helical" evidence="5">
    <location>
        <begin position="12"/>
        <end position="37"/>
    </location>
</feature>
<accession>A0A1G8WZL4</accession>
<keyword evidence="2 5" id="KW-0812">Transmembrane</keyword>
<keyword evidence="10" id="KW-1185">Reference proteome</keyword>
<dbReference type="PANTHER" id="PTHR43077">
    <property type="entry name" value="TRANSPORT PERMEASE YVFS-RELATED"/>
    <property type="match status" value="1"/>
</dbReference>
<feature type="transmembrane region" description="Helical" evidence="5">
    <location>
        <begin position="442"/>
        <end position="463"/>
    </location>
</feature>